<evidence type="ECO:0000313" key="15">
    <source>
        <dbReference type="RefSeq" id="XP_052120070.1"/>
    </source>
</evidence>
<keyword evidence="14" id="KW-1185">Reference proteome</keyword>
<evidence type="ECO:0000256" key="11">
    <source>
        <dbReference type="ARBA" id="ARBA00032711"/>
    </source>
</evidence>
<dbReference type="Proteomes" id="UP000504606">
    <property type="component" value="Unplaced"/>
</dbReference>
<reference evidence="15" key="1">
    <citation type="submission" date="2025-08" db="UniProtKB">
        <authorList>
            <consortium name="RefSeq"/>
        </authorList>
    </citation>
    <scope>IDENTIFICATION</scope>
    <source>
        <tissue evidence="15">Whole organism</tissue>
    </source>
</reference>
<keyword evidence="8" id="KW-0653">Protein transport</keyword>
<evidence type="ECO:0000256" key="13">
    <source>
        <dbReference type="SAM" id="Phobius"/>
    </source>
</evidence>
<dbReference type="GO" id="GO:0015031">
    <property type="term" value="P:protein transport"/>
    <property type="evidence" value="ECO:0007669"/>
    <property type="project" value="UniProtKB-KW"/>
</dbReference>
<proteinExistence type="inferred from homology"/>
<keyword evidence="7" id="KW-0931">ER-Golgi transport</keyword>
<evidence type="ECO:0000256" key="12">
    <source>
        <dbReference type="SAM" id="MobiDB-lite"/>
    </source>
</evidence>
<dbReference type="Pfam" id="PF09753">
    <property type="entry name" value="Use1"/>
    <property type="match status" value="1"/>
</dbReference>
<evidence type="ECO:0000256" key="2">
    <source>
        <dbReference type="ARBA" id="ARBA00007891"/>
    </source>
</evidence>
<name>A0A9C6TTU7_FRAOC</name>
<evidence type="ECO:0000256" key="6">
    <source>
        <dbReference type="ARBA" id="ARBA00022824"/>
    </source>
</evidence>
<feature type="compositionally biased region" description="Low complexity" evidence="12">
    <location>
        <begin position="156"/>
        <end position="165"/>
    </location>
</feature>
<evidence type="ECO:0000256" key="7">
    <source>
        <dbReference type="ARBA" id="ARBA00022892"/>
    </source>
</evidence>
<keyword evidence="4" id="KW-0813">Transport</keyword>
<dbReference type="GO" id="GO:0005789">
    <property type="term" value="C:endoplasmic reticulum membrane"/>
    <property type="evidence" value="ECO:0007669"/>
    <property type="project" value="UniProtKB-SubCell"/>
</dbReference>
<dbReference type="AlphaFoldDB" id="A0A9C6TTU7"/>
<dbReference type="PANTHER" id="PTHR13050:SF7">
    <property type="entry name" value="VESICLE TRANSPORT PROTEIN USE1"/>
    <property type="match status" value="1"/>
</dbReference>
<dbReference type="CDD" id="cd15860">
    <property type="entry name" value="SNARE_USE1"/>
    <property type="match status" value="1"/>
</dbReference>
<keyword evidence="10 13" id="KW-0472">Membrane</keyword>
<comment type="subcellular location">
    <subcellularLocation>
        <location evidence="1">Endoplasmic reticulum membrane</location>
        <topology evidence="1">Single-pass type IV membrane protein</topology>
    </subcellularLocation>
</comment>
<evidence type="ECO:0000256" key="1">
    <source>
        <dbReference type="ARBA" id="ARBA00004163"/>
    </source>
</evidence>
<dbReference type="GO" id="GO:0005484">
    <property type="term" value="F:SNAP receptor activity"/>
    <property type="evidence" value="ECO:0007669"/>
    <property type="project" value="TreeGrafter"/>
</dbReference>
<evidence type="ECO:0000256" key="5">
    <source>
        <dbReference type="ARBA" id="ARBA00022692"/>
    </source>
</evidence>
<feature type="region of interest" description="Disordered" evidence="12">
    <location>
        <begin position="156"/>
        <end position="179"/>
    </location>
</feature>
<dbReference type="InterPro" id="IPR019150">
    <property type="entry name" value="Vesicle_transport_protein_Use1"/>
</dbReference>
<dbReference type="OrthoDB" id="4506189at2759"/>
<dbReference type="GO" id="GO:0006890">
    <property type="term" value="P:retrograde vesicle-mediated transport, Golgi to endoplasmic reticulum"/>
    <property type="evidence" value="ECO:0007669"/>
    <property type="project" value="TreeGrafter"/>
</dbReference>
<protein>
    <recommendedName>
        <fullName evidence="3">Vesicle transport protein USE1</fullName>
    </recommendedName>
    <alternativeName>
        <fullName evidence="11">USE1-like protein</fullName>
    </alternativeName>
</protein>
<evidence type="ECO:0000256" key="8">
    <source>
        <dbReference type="ARBA" id="ARBA00022927"/>
    </source>
</evidence>
<evidence type="ECO:0000256" key="10">
    <source>
        <dbReference type="ARBA" id="ARBA00023136"/>
    </source>
</evidence>
<evidence type="ECO:0000256" key="4">
    <source>
        <dbReference type="ARBA" id="ARBA00022448"/>
    </source>
</evidence>
<dbReference type="RefSeq" id="XP_052120070.1">
    <property type="nucleotide sequence ID" value="XM_052264110.1"/>
</dbReference>
<dbReference type="GeneID" id="113208463"/>
<comment type="similarity">
    <text evidence="2">Belongs to the USE1 family.</text>
</comment>
<evidence type="ECO:0000256" key="9">
    <source>
        <dbReference type="ARBA" id="ARBA00022989"/>
    </source>
</evidence>
<sequence length="281" mass="32589">MAPSRLEVNLRRLLVQCELRAKEDIQTDWRLDKYIGTLDEMLRNLQRMPRYDDTYFCCESCLFVCVLFSCLFFVILSIFIKLIYFSKPAKETLSEYGRRVDFLKGLIHTQNLSTPEEKVVAAQLLQPEPPSSDVITKEIHQKTTSKYAEELRDELLSSGSDGSKSLRQRKSSKPSSGEDLDALLRHHHAVQEKIAEDMLSLARNLKEQSHLASTIIKRDTEVVEQSGSLTDANFERLKLESARLEEHTKRAWRCWMWVMIAVVVIIFVNMVVFMKVMKKKK</sequence>
<evidence type="ECO:0000256" key="3">
    <source>
        <dbReference type="ARBA" id="ARBA00015843"/>
    </source>
</evidence>
<organism evidence="14 15">
    <name type="scientific">Frankliniella occidentalis</name>
    <name type="common">Western flower thrips</name>
    <name type="synonym">Euthrips occidentalis</name>
    <dbReference type="NCBI Taxonomy" id="133901"/>
    <lineage>
        <taxon>Eukaryota</taxon>
        <taxon>Metazoa</taxon>
        <taxon>Ecdysozoa</taxon>
        <taxon>Arthropoda</taxon>
        <taxon>Hexapoda</taxon>
        <taxon>Insecta</taxon>
        <taxon>Pterygota</taxon>
        <taxon>Neoptera</taxon>
        <taxon>Paraneoptera</taxon>
        <taxon>Thysanoptera</taxon>
        <taxon>Terebrantia</taxon>
        <taxon>Thripoidea</taxon>
        <taxon>Thripidae</taxon>
        <taxon>Frankliniella</taxon>
    </lineage>
</organism>
<dbReference type="GO" id="GO:0031201">
    <property type="term" value="C:SNARE complex"/>
    <property type="evidence" value="ECO:0007669"/>
    <property type="project" value="TreeGrafter"/>
</dbReference>
<keyword evidence="6" id="KW-0256">Endoplasmic reticulum</keyword>
<gene>
    <name evidence="15" type="primary">LOC113208463</name>
</gene>
<dbReference type="PANTHER" id="PTHR13050">
    <property type="entry name" value="USE1-LIKE PROTEIN"/>
    <property type="match status" value="1"/>
</dbReference>
<feature type="transmembrane region" description="Helical" evidence="13">
    <location>
        <begin position="255"/>
        <end position="274"/>
    </location>
</feature>
<evidence type="ECO:0000313" key="14">
    <source>
        <dbReference type="Proteomes" id="UP000504606"/>
    </source>
</evidence>
<accession>A0A9C6TTU7</accession>
<keyword evidence="5 13" id="KW-0812">Transmembrane</keyword>
<keyword evidence="9 13" id="KW-1133">Transmembrane helix</keyword>
<feature type="transmembrane region" description="Helical" evidence="13">
    <location>
        <begin position="55"/>
        <end position="80"/>
    </location>
</feature>
<dbReference type="CTD" id="55850"/>